<dbReference type="InterPro" id="IPR037401">
    <property type="entry name" value="SnoaL-like"/>
</dbReference>
<evidence type="ECO:0000259" key="1">
    <source>
        <dbReference type="Pfam" id="PF12680"/>
    </source>
</evidence>
<evidence type="ECO:0000313" key="3">
    <source>
        <dbReference type="Proteomes" id="UP000069443"/>
    </source>
</evidence>
<feature type="domain" description="SnoaL-like" evidence="1">
    <location>
        <begin position="7"/>
        <end position="104"/>
    </location>
</feature>
<dbReference type="AlphaFoldDB" id="A0A100WHD9"/>
<dbReference type="EMBL" id="BCSY01000078">
    <property type="protein sequence ID" value="GAS97929.1"/>
    <property type="molecule type" value="Genomic_DNA"/>
</dbReference>
<evidence type="ECO:0000313" key="2">
    <source>
        <dbReference type="EMBL" id="GAS97929.1"/>
    </source>
</evidence>
<reference evidence="3" key="2">
    <citation type="submission" date="2016-02" db="EMBL/GenBank/DDBJ databases">
        <title>Draft genome sequence of five rapidly growing Mycobacterium species.</title>
        <authorList>
            <person name="Katahira K."/>
            <person name="Gotou Y."/>
            <person name="Iida K."/>
            <person name="Ogura Y."/>
            <person name="Hayashi T."/>
        </authorList>
    </citation>
    <scope>NUCLEOTIDE SEQUENCE [LARGE SCALE GENOMIC DNA]</scope>
    <source>
        <strain evidence="3">JCM15298</strain>
    </source>
</reference>
<dbReference type="OrthoDB" id="8229984at2"/>
<reference evidence="3" key="1">
    <citation type="journal article" date="2016" name="Genome Announc.">
        <title>Draft Genome Sequences of Five Rapidly Growing Mycobacterium Species, M. thermoresistibile, M. fortuitum subsp. acetamidolyticum, M. canariasense, M. brisbanense, and M. novocastrense.</title>
        <authorList>
            <person name="Katahira K."/>
            <person name="Ogura Y."/>
            <person name="Gotoh Y."/>
            <person name="Hayashi T."/>
        </authorList>
    </citation>
    <scope>NUCLEOTIDE SEQUENCE [LARGE SCALE GENOMIC DNA]</scope>
    <source>
        <strain evidence="3">JCM15298</strain>
    </source>
</reference>
<comment type="caution">
    <text evidence="2">The sequence shown here is derived from an EMBL/GenBank/DDBJ whole genome shotgun (WGS) entry which is preliminary data.</text>
</comment>
<dbReference type="Proteomes" id="UP000069443">
    <property type="component" value="Unassembled WGS sequence"/>
</dbReference>
<name>A0A100WHD9_MYCCR</name>
<proteinExistence type="predicted"/>
<keyword evidence="3" id="KW-1185">Reference proteome</keyword>
<protein>
    <recommendedName>
        <fullName evidence="1">SnoaL-like domain-containing protein</fullName>
    </recommendedName>
</protein>
<accession>A0A100WHD9</accession>
<organism evidence="2 3">
    <name type="scientific">Mycolicibacterium canariasense</name>
    <name type="common">Mycobacterium canariasense</name>
    <dbReference type="NCBI Taxonomy" id="228230"/>
    <lineage>
        <taxon>Bacteria</taxon>
        <taxon>Bacillati</taxon>
        <taxon>Actinomycetota</taxon>
        <taxon>Actinomycetes</taxon>
        <taxon>Mycobacteriales</taxon>
        <taxon>Mycobacteriaceae</taxon>
        <taxon>Mycolicibacterium</taxon>
    </lineage>
</organism>
<dbReference type="RefSeq" id="WP_062658786.1">
    <property type="nucleotide sequence ID" value="NZ_BCSY01000078.1"/>
</dbReference>
<sequence length="147" mass="16759">MSTHDFVTRFAEFWRHPSPEQLPGLLHPDVVLRQPLTPTTAGIAAAQDQFRLFCHCLPGLHGVVDRWSGDESLVFIEFRLRAFGGTLEWPTVNRLSLRDGKATERVTYFDSLALLPSLLRHPSVGWRFATTVVRRHPSRPRHPARCP</sequence>
<dbReference type="Gene3D" id="3.10.450.50">
    <property type="match status" value="1"/>
</dbReference>
<gene>
    <name evidence="2" type="ORF">RMCC_4894</name>
</gene>
<dbReference type="STRING" id="228230.RMCC_4894"/>
<dbReference type="Pfam" id="PF12680">
    <property type="entry name" value="SnoaL_2"/>
    <property type="match status" value="1"/>
</dbReference>
<dbReference type="SUPFAM" id="SSF54427">
    <property type="entry name" value="NTF2-like"/>
    <property type="match status" value="1"/>
</dbReference>
<dbReference type="InterPro" id="IPR032710">
    <property type="entry name" value="NTF2-like_dom_sf"/>
</dbReference>